<gene>
    <name evidence="5" type="ORF">RAE19_15530</name>
</gene>
<proteinExistence type="predicted"/>
<dbReference type="InterPro" id="IPR052020">
    <property type="entry name" value="Cyclic_di-GMP/3'3'-cGAMP_PDE"/>
</dbReference>
<evidence type="ECO:0000313" key="5">
    <source>
        <dbReference type="EMBL" id="MDT7520100.1"/>
    </source>
</evidence>
<dbReference type="PROSITE" id="PS50110">
    <property type="entry name" value="RESPONSE_REGULATORY"/>
    <property type="match status" value="1"/>
</dbReference>
<keyword evidence="6" id="KW-1185">Reference proteome</keyword>
<comment type="caution">
    <text evidence="5">The sequence shown here is derived from an EMBL/GenBank/DDBJ whole genome shotgun (WGS) entry which is preliminary data.</text>
</comment>
<reference evidence="5 6" key="1">
    <citation type="submission" date="2023-08" db="EMBL/GenBank/DDBJ databases">
        <title>Rhodoferax potami sp. nov. and Rhodoferax mekongensis sp. nov., isolated from the Mekong River in Thailand.</title>
        <authorList>
            <person name="Kitikhun S."/>
            <person name="Charoenyingcharoen P."/>
            <person name="Siriarchawattana P."/>
            <person name="Likhitrattanapisal S."/>
            <person name="Nilsakha T."/>
            <person name="Chanpet A."/>
            <person name="Rattanawaree P."/>
            <person name="Ingsriswang S."/>
        </authorList>
    </citation>
    <scope>NUCLEOTIDE SEQUENCE [LARGE SCALE GENOMIC DNA]</scope>
    <source>
        <strain evidence="5 6">TBRC 17660</strain>
    </source>
</reference>
<dbReference type="PANTHER" id="PTHR45228:SF9">
    <property type="entry name" value="3'3'-CGAMP-SPECIFIC PHOSPHODIESTERASE 2"/>
    <property type="match status" value="1"/>
</dbReference>
<dbReference type="Gene3D" id="1.10.3210.10">
    <property type="entry name" value="Hypothetical protein af1432"/>
    <property type="match status" value="1"/>
</dbReference>
<evidence type="ECO:0000259" key="4">
    <source>
        <dbReference type="PROSITE" id="PS51832"/>
    </source>
</evidence>
<dbReference type="InterPro" id="IPR037522">
    <property type="entry name" value="HD_GYP_dom"/>
</dbReference>
<sequence length="511" mass="56831">MTDDLVFSDEQEAEQTHSHTAKPWQVLVVDDEPAVHEVTKLVMSDFEMDGRRLEFTHCYSAAEARTLLGQRNDIALILLDVVMESEHAGLDLAKYIREDLGNLNVRIVLRTGQPGQAPEEQVIRDYDINDYKEKTDLTRRKLITVFYAGLRAYRDLMRLENARRGLVRSIEAISEVGDSHNLRSFASAVLSQLNHLLDLQGEGLCASRLSAYTANAGHGKLKVLAATDAFSELMLEDEVENLPEVVKTAILQSLGEKVSRHGERYYAGYFRTKAGSESLIYMEFPEPITSQARELLELFSRNVASTYDSLLLREETQSTQRDTIATLGGAIERRGTESARHIERVGELAALLARASGCSDAEIEMIRVASTLHDVGKAGIPDQILGKPGPLSAEEWAVMRTHPTLGHTLLSRSSSRLHAMGAQIAQEHHERWDGSGYPAGLKGNEISLVGRIAALADVLDSLVSASPYKPAWDLHQALDYVFHEQGKHFDPELVQRLQDQVEAVKALYQQP</sequence>
<accession>A0ABU3KQZ0</accession>
<dbReference type="Gene3D" id="3.40.50.2300">
    <property type="match status" value="1"/>
</dbReference>
<dbReference type="InterPro" id="IPR003607">
    <property type="entry name" value="HD/PDEase_dom"/>
</dbReference>
<dbReference type="InterPro" id="IPR011006">
    <property type="entry name" value="CheY-like_superfamily"/>
</dbReference>
<dbReference type="Pfam" id="PF11849">
    <property type="entry name" value="DUF3369"/>
    <property type="match status" value="1"/>
</dbReference>
<organism evidence="5 6">
    <name type="scientific">Rhodoferax potami</name>
    <dbReference type="NCBI Taxonomy" id="3068338"/>
    <lineage>
        <taxon>Bacteria</taxon>
        <taxon>Pseudomonadati</taxon>
        <taxon>Pseudomonadota</taxon>
        <taxon>Betaproteobacteria</taxon>
        <taxon>Burkholderiales</taxon>
        <taxon>Comamonadaceae</taxon>
        <taxon>Rhodoferax</taxon>
    </lineage>
</organism>
<feature type="region of interest" description="Disordered" evidence="2">
    <location>
        <begin position="1"/>
        <end position="20"/>
    </location>
</feature>
<evidence type="ECO:0000313" key="6">
    <source>
        <dbReference type="Proteomes" id="UP001321700"/>
    </source>
</evidence>
<dbReference type="InterPro" id="IPR021800">
    <property type="entry name" value="DUF3369"/>
</dbReference>
<evidence type="ECO:0000259" key="3">
    <source>
        <dbReference type="PROSITE" id="PS50110"/>
    </source>
</evidence>
<feature type="domain" description="HD-GYP" evidence="4">
    <location>
        <begin position="316"/>
        <end position="511"/>
    </location>
</feature>
<protein>
    <submittedName>
        <fullName evidence="5">DUF3369 domain-containing protein</fullName>
    </submittedName>
</protein>
<name>A0ABU3KQZ0_9BURK</name>
<feature type="compositionally biased region" description="Acidic residues" evidence="2">
    <location>
        <begin position="1"/>
        <end position="13"/>
    </location>
</feature>
<feature type="modified residue" description="4-aspartylphosphate" evidence="1">
    <location>
        <position position="80"/>
    </location>
</feature>
<dbReference type="EMBL" id="JAVBIK010000001">
    <property type="protein sequence ID" value="MDT7520100.1"/>
    <property type="molecule type" value="Genomic_DNA"/>
</dbReference>
<dbReference type="InterPro" id="IPR001789">
    <property type="entry name" value="Sig_transdc_resp-reg_receiver"/>
</dbReference>
<dbReference type="RefSeq" id="WP_313875733.1">
    <property type="nucleotide sequence ID" value="NZ_JAVBIK010000001.1"/>
</dbReference>
<dbReference type="SUPFAM" id="SSF52172">
    <property type="entry name" value="CheY-like"/>
    <property type="match status" value="1"/>
</dbReference>
<feature type="domain" description="Response regulatory" evidence="3">
    <location>
        <begin position="25"/>
        <end position="149"/>
    </location>
</feature>
<keyword evidence="1" id="KW-0597">Phosphoprotein</keyword>
<dbReference type="SUPFAM" id="SSF109604">
    <property type="entry name" value="HD-domain/PDEase-like"/>
    <property type="match status" value="1"/>
</dbReference>
<evidence type="ECO:0000256" key="2">
    <source>
        <dbReference type="SAM" id="MobiDB-lite"/>
    </source>
</evidence>
<evidence type="ECO:0000256" key="1">
    <source>
        <dbReference type="PROSITE-ProRule" id="PRU00169"/>
    </source>
</evidence>
<dbReference type="PANTHER" id="PTHR45228">
    <property type="entry name" value="CYCLIC DI-GMP PHOSPHODIESTERASE TM_0186-RELATED"/>
    <property type="match status" value="1"/>
</dbReference>
<dbReference type="SMART" id="SM00471">
    <property type="entry name" value="HDc"/>
    <property type="match status" value="1"/>
</dbReference>
<dbReference type="Pfam" id="PF13487">
    <property type="entry name" value="HD_5"/>
    <property type="match status" value="1"/>
</dbReference>
<dbReference type="Proteomes" id="UP001321700">
    <property type="component" value="Unassembled WGS sequence"/>
</dbReference>
<dbReference type="PROSITE" id="PS51832">
    <property type="entry name" value="HD_GYP"/>
    <property type="match status" value="1"/>
</dbReference>
<dbReference type="CDD" id="cd00077">
    <property type="entry name" value="HDc"/>
    <property type="match status" value="1"/>
</dbReference>